<organism evidence="1 2">
    <name type="scientific">Dendrolimus kikuchii</name>
    <dbReference type="NCBI Taxonomy" id="765133"/>
    <lineage>
        <taxon>Eukaryota</taxon>
        <taxon>Metazoa</taxon>
        <taxon>Ecdysozoa</taxon>
        <taxon>Arthropoda</taxon>
        <taxon>Hexapoda</taxon>
        <taxon>Insecta</taxon>
        <taxon>Pterygota</taxon>
        <taxon>Neoptera</taxon>
        <taxon>Endopterygota</taxon>
        <taxon>Lepidoptera</taxon>
        <taxon>Glossata</taxon>
        <taxon>Ditrysia</taxon>
        <taxon>Bombycoidea</taxon>
        <taxon>Lasiocampidae</taxon>
        <taxon>Dendrolimus</taxon>
    </lineage>
</organism>
<gene>
    <name evidence="1" type="ORF">K1T71_011442</name>
</gene>
<comment type="caution">
    <text evidence="1">The sequence shown here is derived from an EMBL/GenBank/DDBJ whole genome shotgun (WGS) entry which is preliminary data.</text>
</comment>
<reference evidence="1 2" key="1">
    <citation type="journal article" date="2021" name="Front. Genet.">
        <title>Chromosome-Level Genome Assembly Reveals Significant Gene Expansion in the Toll and IMD Signaling Pathways of Dendrolimus kikuchii.</title>
        <authorList>
            <person name="Zhou J."/>
            <person name="Wu P."/>
            <person name="Xiong Z."/>
            <person name="Liu N."/>
            <person name="Zhao N."/>
            <person name="Ji M."/>
            <person name="Qiu Y."/>
            <person name="Yang B."/>
        </authorList>
    </citation>
    <scope>NUCLEOTIDE SEQUENCE [LARGE SCALE GENOMIC DNA]</scope>
    <source>
        <strain evidence="1">Ann1</strain>
    </source>
</reference>
<dbReference type="EMBL" id="CM034406">
    <property type="protein sequence ID" value="KAJ0173266.1"/>
    <property type="molecule type" value="Genomic_DNA"/>
</dbReference>
<keyword evidence="2" id="KW-1185">Reference proteome</keyword>
<name>A0ACC1CNU7_9NEOP</name>
<sequence length="332" mass="37593">MNNDELRNVWKAANNILENDDENPSLPAACNKIANLISFTNNNKRRRLSLRSAAQLCNGSAKMYSMEVKKLLTDITKLDKDIWTRRRRETTVIVSDQLSETPGRSLSPIISHPARRTNIFSPEFTALEDSSQTSLVGTIQWSTDISRSVHSASKRESDREDSERERSPIIPARRIRQRSPELSRFPGASKRKSELGTSERPSLSQTSTGRIQQRTAELSRSYSVVSVRRSERETLKRPRLSQTSSSSIQLRTPELSRSGRNGSIRRRAQWSAERPRSTHDSATPRGEYQRESNISSVYTSQERVTRQGEVRSESPHVILDGCVVSARARGEE</sequence>
<evidence type="ECO:0000313" key="1">
    <source>
        <dbReference type="EMBL" id="KAJ0173266.1"/>
    </source>
</evidence>
<dbReference type="Proteomes" id="UP000824533">
    <property type="component" value="Linkage Group LG20"/>
</dbReference>
<accession>A0ACC1CNU7</accession>
<protein>
    <submittedName>
        <fullName evidence="1">Uncharacterized protein</fullName>
    </submittedName>
</protein>
<proteinExistence type="predicted"/>
<evidence type="ECO:0000313" key="2">
    <source>
        <dbReference type="Proteomes" id="UP000824533"/>
    </source>
</evidence>